<name>A0A2I0A5Y9_9ASPA</name>
<dbReference type="EMBL" id="KZ452015">
    <property type="protein sequence ID" value="PKA50968.1"/>
    <property type="molecule type" value="Genomic_DNA"/>
</dbReference>
<organism evidence="2 3">
    <name type="scientific">Apostasia shenzhenica</name>
    <dbReference type="NCBI Taxonomy" id="1088818"/>
    <lineage>
        <taxon>Eukaryota</taxon>
        <taxon>Viridiplantae</taxon>
        <taxon>Streptophyta</taxon>
        <taxon>Embryophyta</taxon>
        <taxon>Tracheophyta</taxon>
        <taxon>Spermatophyta</taxon>
        <taxon>Magnoliopsida</taxon>
        <taxon>Liliopsida</taxon>
        <taxon>Asparagales</taxon>
        <taxon>Orchidaceae</taxon>
        <taxon>Apostasioideae</taxon>
        <taxon>Apostasia</taxon>
    </lineage>
</organism>
<feature type="region of interest" description="Disordered" evidence="1">
    <location>
        <begin position="1"/>
        <end position="166"/>
    </location>
</feature>
<dbReference type="AlphaFoldDB" id="A0A2I0A5Y9"/>
<feature type="compositionally biased region" description="Basic and acidic residues" evidence="1">
    <location>
        <begin position="20"/>
        <end position="32"/>
    </location>
</feature>
<feature type="compositionally biased region" description="Low complexity" evidence="1">
    <location>
        <begin position="71"/>
        <end position="82"/>
    </location>
</feature>
<evidence type="ECO:0000256" key="1">
    <source>
        <dbReference type="SAM" id="MobiDB-lite"/>
    </source>
</evidence>
<feature type="compositionally biased region" description="Basic and acidic residues" evidence="1">
    <location>
        <begin position="153"/>
        <end position="166"/>
    </location>
</feature>
<protein>
    <submittedName>
        <fullName evidence="2">Uncharacterized protein</fullName>
    </submittedName>
</protein>
<proteinExistence type="predicted"/>
<feature type="compositionally biased region" description="Basic and acidic residues" evidence="1">
    <location>
        <begin position="96"/>
        <end position="119"/>
    </location>
</feature>
<gene>
    <name evidence="2" type="ORF">AXF42_Ash007624</name>
</gene>
<evidence type="ECO:0000313" key="3">
    <source>
        <dbReference type="Proteomes" id="UP000236161"/>
    </source>
</evidence>
<keyword evidence="3" id="KW-1185">Reference proteome</keyword>
<reference evidence="2 3" key="1">
    <citation type="journal article" date="2017" name="Nature">
        <title>The Apostasia genome and the evolution of orchids.</title>
        <authorList>
            <person name="Zhang G.Q."/>
            <person name="Liu K.W."/>
            <person name="Li Z."/>
            <person name="Lohaus R."/>
            <person name="Hsiao Y.Y."/>
            <person name="Niu S.C."/>
            <person name="Wang J.Y."/>
            <person name="Lin Y.C."/>
            <person name="Xu Q."/>
            <person name="Chen L.J."/>
            <person name="Yoshida K."/>
            <person name="Fujiwara S."/>
            <person name="Wang Z.W."/>
            <person name="Zhang Y.Q."/>
            <person name="Mitsuda N."/>
            <person name="Wang M."/>
            <person name="Liu G.H."/>
            <person name="Pecoraro L."/>
            <person name="Huang H.X."/>
            <person name="Xiao X.J."/>
            <person name="Lin M."/>
            <person name="Wu X.Y."/>
            <person name="Wu W.L."/>
            <person name="Chen Y.Y."/>
            <person name="Chang S.B."/>
            <person name="Sakamoto S."/>
            <person name="Ohme-Takagi M."/>
            <person name="Yagi M."/>
            <person name="Zeng S.J."/>
            <person name="Shen C.Y."/>
            <person name="Yeh C.M."/>
            <person name="Luo Y.B."/>
            <person name="Tsai W.C."/>
            <person name="Van de Peer Y."/>
            <person name="Liu Z.J."/>
        </authorList>
    </citation>
    <scope>NUCLEOTIDE SEQUENCE [LARGE SCALE GENOMIC DNA]</scope>
    <source>
        <strain evidence="3">cv. Shenzhen</strain>
        <tissue evidence="2">Stem</tissue>
    </source>
</reference>
<evidence type="ECO:0000313" key="2">
    <source>
        <dbReference type="EMBL" id="PKA50968.1"/>
    </source>
</evidence>
<accession>A0A2I0A5Y9</accession>
<sequence>MPRSWRNQPRKKTTISRASSPKEDLGAAREGADDGAGLEVELDEGEGDAGAPRPPPVEAEGDSSEIPETPGAEAGVNAAAGGAFDGGVEDDSGAGEGERRDEEEAREGEGETERGELRDTNGCAGFLPLTDKTTKASFCPREQCPSLPLMKKKGPDLSKVKTESPL</sequence>
<dbReference type="Proteomes" id="UP000236161">
    <property type="component" value="Unassembled WGS sequence"/>
</dbReference>